<dbReference type="KEGG" id="fgi:OP10G_4204"/>
<dbReference type="Pfam" id="PF04350">
    <property type="entry name" value="PilO"/>
    <property type="match status" value="1"/>
</dbReference>
<dbReference type="GO" id="GO:0043107">
    <property type="term" value="P:type IV pilus-dependent motility"/>
    <property type="evidence" value="ECO:0007669"/>
    <property type="project" value="InterPro"/>
</dbReference>
<feature type="transmembrane region" description="Helical" evidence="1">
    <location>
        <begin position="12"/>
        <end position="32"/>
    </location>
</feature>
<dbReference type="InterPro" id="IPR007445">
    <property type="entry name" value="PilO"/>
</dbReference>
<dbReference type="EMBL" id="CP007139">
    <property type="protein sequence ID" value="AIE87572.1"/>
    <property type="molecule type" value="Genomic_DNA"/>
</dbReference>
<evidence type="ECO:0000313" key="2">
    <source>
        <dbReference type="EMBL" id="AIE87572.1"/>
    </source>
</evidence>
<organism evidence="2 3">
    <name type="scientific">Fimbriimonas ginsengisoli Gsoil 348</name>
    <dbReference type="NCBI Taxonomy" id="661478"/>
    <lineage>
        <taxon>Bacteria</taxon>
        <taxon>Bacillati</taxon>
        <taxon>Armatimonadota</taxon>
        <taxon>Fimbriimonadia</taxon>
        <taxon>Fimbriimonadales</taxon>
        <taxon>Fimbriimonadaceae</taxon>
        <taxon>Fimbriimonas</taxon>
    </lineage>
</organism>
<keyword evidence="1" id="KW-0812">Transmembrane</keyword>
<keyword evidence="1" id="KW-1133">Transmembrane helix</keyword>
<keyword evidence="3" id="KW-1185">Reference proteome</keyword>
<dbReference type="OrthoDB" id="9927968at2"/>
<protein>
    <recommendedName>
        <fullName evidence="4">General secretion pathway protein M</fullName>
    </recommendedName>
</protein>
<dbReference type="HOGENOM" id="CLU_1419592_0_0_0"/>
<evidence type="ECO:0000313" key="3">
    <source>
        <dbReference type="Proteomes" id="UP000027982"/>
    </source>
</evidence>
<gene>
    <name evidence="2" type="ORF">OP10G_4204</name>
</gene>
<proteinExistence type="predicted"/>
<dbReference type="STRING" id="661478.OP10G_4204"/>
<dbReference type="Gene3D" id="3.30.70.60">
    <property type="match status" value="1"/>
</dbReference>
<name>A0A068NW63_FIMGI</name>
<dbReference type="GO" id="GO:0043683">
    <property type="term" value="P:type IV pilus assembly"/>
    <property type="evidence" value="ECO:0007669"/>
    <property type="project" value="InterPro"/>
</dbReference>
<dbReference type="Proteomes" id="UP000027982">
    <property type="component" value="Chromosome"/>
</dbReference>
<sequence length="191" mass="20348">MINFRDRQDMLPSLITVSAIVVLAGTLAFGIYNNTHPLSSTKAVADAKRDLRMTKTNIGKAIEAIAEKNKAIDAATWSGKPQEIGTQVLKQVTALAKKNGVKLGNVRPQRGINVDALTTLPYLVTVQGSYPAVLAFEREIDQLGNRLAVNLIQISASDANSDQVTANIGVVAYLNPNGPPLSSSKDVTSHA</sequence>
<keyword evidence="1" id="KW-0472">Membrane</keyword>
<reference evidence="2 3" key="1">
    <citation type="journal article" date="2014" name="PLoS ONE">
        <title>The first complete genome sequence of the class fimbriimonadia in the phylum armatimonadetes.</title>
        <authorList>
            <person name="Hu Z.Y."/>
            <person name="Wang Y.Z."/>
            <person name="Im W.T."/>
            <person name="Wang S.Y."/>
            <person name="Zhao G.P."/>
            <person name="Zheng H.J."/>
            <person name="Quan Z.X."/>
        </authorList>
    </citation>
    <scope>NUCLEOTIDE SEQUENCE [LARGE SCALE GENOMIC DNA]</scope>
    <source>
        <strain evidence="2">Gsoil 348</strain>
    </source>
</reference>
<dbReference type="InterPro" id="IPR014717">
    <property type="entry name" value="Transl_elong_EF1B/ribsomal_bS6"/>
</dbReference>
<evidence type="ECO:0000256" key="1">
    <source>
        <dbReference type="SAM" id="Phobius"/>
    </source>
</evidence>
<dbReference type="RefSeq" id="WP_025228532.1">
    <property type="nucleotide sequence ID" value="NZ_CP007139.1"/>
</dbReference>
<evidence type="ECO:0008006" key="4">
    <source>
        <dbReference type="Google" id="ProtNLM"/>
    </source>
</evidence>
<dbReference type="AlphaFoldDB" id="A0A068NW63"/>
<accession>A0A068NW63</accession>